<dbReference type="Gene3D" id="3.30.420.40">
    <property type="match status" value="2"/>
</dbReference>
<dbReference type="InterPro" id="IPR050696">
    <property type="entry name" value="FtsA/MreB"/>
</dbReference>
<gene>
    <name evidence="1" type="ORF">DVS28_b0482</name>
</gene>
<dbReference type="Proteomes" id="UP000264006">
    <property type="component" value="Plasmid pEDY32-46I"/>
</dbReference>
<evidence type="ECO:0000313" key="2">
    <source>
        <dbReference type="Proteomes" id="UP000264006"/>
    </source>
</evidence>
<reference evidence="1 2" key="1">
    <citation type="submission" date="2018-09" db="EMBL/GenBank/DDBJ databases">
        <title>Complete genome sequence of Euzebya sp. DY32-46 isolated from seawater of Pacific Ocean.</title>
        <authorList>
            <person name="Xu L."/>
            <person name="Wu Y.-H."/>
            <person name="Xu X.-W."/>
        </authorList>
    </citation>
    <scope>NUCLEOTIDE SEQUENCE [LARGE SCALE GENOMIC DNA]</scope>
    <source>
        <strain evidence="1 2">DY32-46</strain>
        <plasmid evidence="2">pedy32-46i</plasmid>
    </source>
</reference>
<dbReference type="KEGG" id="euz:DVS28_b0482"/>
<evidence type="ECO:0000313" key="1">
    <source>
        <dbReference type="EMBL" id="AXV10222.1"/>
    </source>
</evidence>
<protein>
    <submittedName>
        <fullName evidence="1">Type IV pilus biogenesis protein PilM</fullName>
    </submittedName>
</protein>
<name>A0A346Y6X5_9ACTN</name>
<geneLocation type="plasmid" evidence="2">
    <name>pedy32-46i</name>
</geneLocation>
<keyword evidence="1" id="KW-0614">Plasmid</keyword>
<dbReference type="AlphaFoldDB" id="A0A346Y6X5"/>
<dbReference type="PANTHER" id="PTHR32432:SF3">
    <property type="entry name" value="ETHANOLAMINE UTILIZATION PROTEIN EUTJ"/>
    <property type="match status" value="1"/>
</dbReference>
<accession>A0A346Y6X5</accession>
<sequence>MAKPIGVDFGATGIKVAMTDKTDRKGVTKVTRIGRRPLEDGDVIAGRIQAKKKVATALAAALDDIKAPKGAPLAIAVGGEDVAVTLRMIPAAFKPGEWVEHLRNSKTMAELSPTLRTVDANISVVPLERTANGHVVAVAGISRKLLSDIEAVAAVTKRRIGIIEPSAASLVRSLARPLVHDVAVIADIGHSQTIIACRKGPDLLWVECIPAGGKMITEVLAQQFKMSQEDAAQLKATLHAEDVDDDAFGKYDAHERAVGFMEDDDDEDVWGKANVRDIDPEDAAAQAERDQTKALTARVDELIDDIASIIESRIRDEGAPAPDGVVITGRGGLVPGTVDRMQERLRVPVHGGLPMADIAVNKFSRPYVQRDPSGGSKSYRVPSSTQRDFAVAIGAAQHPQVR</sequence>
<organism evidence="1 2">
    <name type="scientific">Euzebya pacifica</name>
    <dbReference type="NCBI Taxonomy" id="1608957"/>
    <lineage>
        <taxon>Bacteria</taxon>
        <taxon>Bacillati</taxon>
        <taxon>Actinomycetota</taxon>
        <taxon>Nitriliruptoria</taxon>
        <taxon>Euzebyales</taxon>
    </lineage>
</organism>
<proteinExistence type="predicted"/>
<keyword evidence="2" id="KW-1185">Reference proteome</keyword>
<dbReference type="InterPro" id="IPR043129">
    <property type="entry name" value="ATPase_NBD"/>
</dbReference>
<dbReference type="SUPFAM" id="SSF53067">
    <property type="entry name" value="Actin-like ATPase domain"/>
    <property type="match status" value="1"/>
</dbReference>
<dbReference type="EMBL" id="CP031166">
    <property type="protein sequence ID" value="AXV10222.1"/>
    <property type="molecule type" value="Genomic_DNA"/>
</dbReference>
<dbReference type="RefSeq" id="WP_114594794.1">
    <property type="nucleotide sequence ID" value="NZ_CP031166.1"/>
</dbReference>
<dbReference type="PANTHER" id="PTHR32432">
    <property type="entry name" value="CELL DIVISION PROTEIN FTSA-RELATED"/>
    <property type="match status" value="1"/>
</dbReference>